<reference evidence="10" key="1">
    <citation type="journal article" date="2021" name="Nat. Commun.">
        <title>Genomic analyses provide insights into spinach domestication and the genetic basis of agronomic traits.</title>
        <authorList>
            <person name="Cai X."/>
            <person name="Sun X."/>
            <person name="Xu C."/>
            <person name="Sun H."/>
            <person name="Wang X."/>
            <person name="Ge C."/>
            <person name="Zhang Z."/>
            <person name="Wang Q."/>
            <person name="Fei Z."/>
            <person name="Jiao C."/>
            <person name="Wang Q."/>
        </authorList>
    </citation>
    <scope>NUCLEOTIDE SEQUENCE [LARGE SCALE GENOMIC DNA]</scope>
    <source>
        <strain evidence="10">cv. Varoflay</strain>
    </source>
</reference>
<dbReference type="GeneID" id="110779985"/>
<feature type="signal peptide" evidence="8">
    <location>
        <begin position="1"/>
        <end position="23"/>
    </location>
</feature>
<dbReference type="SUPFAM" id="SSF51445">
    <property type="entry name" value="(Trans)glycosidases"/>
    <property type="match status" value="1"/>
</dbReference>
<dbReference type="InterPro" id="IPR000490">
    <property type="entry name" value="Glyco_hydro_17"/>
</dbReference>
<proteinExistence type="inferred from homology"/>
<evidence type="ECO:0000256" key="7">
    <source>
        <dbReference type="RuleBase" id="RU004336"/>
    </source>
</evidence>
<dbReference type="PANTHER" id="PTHR32227">
    <property type="entry name" value="GLUCAN ENDO-1,3-BETA-GLUCOSIDASE BG1-RELATED-RELATED"/>
    <property type="match status" value="1"/>
</dbReference>
<comment type="similarity">
    <text evidence="1 6">Belongs to the glycosyl hydrolase 17 family.</text>
</comment>
<name>A0A9R0HZZ5_SPIOL</name>
<evidence type="ECO:0000256" key="8">
    <source>
        <dbReference type="SAM" id="SignalP"/>
    </source>
</evidence>
<reference evidence="11" key="2">
    <citation type="submission" date="2025-08" db="UniProtKB">
        <authorList>
            <consortium name="RefSeq"/>
        </authorList>
    </citation>
    <scope>IDENTIFICATION</scope>
    <source>
        <tissue evidence="11">Leaf</tissue>
    </source>
</reference>
<dbReference type="InterPro" id="IPR017853">
    <property type="entry name" value="GH"/>
</dbReference>
<dbReference type="KEGG" id="soe:110779985"/>
<feature type="chain" id="PRO_5046371678" evidence="8">
    <location>
        <begin position="24"/>
        <end position="451"/>
    </location>
</feature>
<evidence type="ECO:0000313" key="11">
    <source>
        <dbReference type="RefSeq" id="XP_021840118.2"/>
    </source>
</evidence>
<keyword evidence="10" id="KW-1185">Reference proteome</keyword>
<keyword evidence="5 7" id="KW-0326">Glycosidase</keyword>
<evidence type="ECO:0000256" key="6">
    <source>
        <dbReference type="RuleBase" id="RU004335"/>
    </source>
</evidence>
<keyword evidence="2 8" id="KW-0732">Signal</keyword>
<evidence type="ECO:0000256" key="4">
    <source>
        <dbReference type="ARBA" id="ARBA00023157"/>
    </source>
</evidence>
<dbReference type="GO" id="GO:0098552">
    <property type="term" value="C:side of membrane"/>
    <property type="evidence" value="ECO:0007669"/>
    <property type="project" value="UniProtKB-KW"/>
</dbReference>
<dbReference type="InterPro" id="IPR012946">
    <property type="entry name" value="X8"/>
</dbReference>
<organism evidence="10 11">
    <name type="scientific">Spinacia oleracea</name>
    <name type="common">Spinach</name>
    <dbReference type="NCBI Taxonomy" id="3562"/>
    <lineage>
        <taxon>Eukaryota</taxon>
        <taxon>Viridiplantae</taxon>
        <taxon>Streptophyta</taxon>
        <taxon>Embryophyta</taxon>
        <taxon>Tracheophyta</taxon>
        <taxon>Spermatophyta</taxon>
        <taxon>Magnoliopsida</taxon>
        <taxon>eudicotyledons</taxon>
        <taxon>Gunneridae</taxon>
        <taxon>Pentapetalae</taxon>
        <taxon>Caryophyllales</taxon>
        <taxon>Chenopodiaceae</taxon>
        <taxon>Chenopodioideae</taxon>
        <taxon>Anserineae</taxon>
        <taxon>Spinacia</taxon>
    </lineage>
</organism>
<dbReference type="RefSeq" id="XP_021840118.2">
    <property type="nucleotide sequence ID" value="XM_021984426.2"/>
</dbReference>
<dbReference type="Pfam" id="PF00332">
    <property type="entry name" value="Glyco_hydro_17"/>
    <property type="match status" value="1"/>
</dbReference>
<dbReference type="Gene3D" id="1.20.58.1040">
    <property type="match status" value="1"/>
</dbReference>
<dbReference type="InterPro" id="IPR044965">
    <property type="entry name" value="Glyco_hydro_17_plant"/>
</dbReference>
<dbReference type="SMART" id="SM00768">
    <property type="entry name" value="X8"/>
    <property type="match status" value="1"/>
</dbReference>
<protein>
    <submittedName>
        <fullName evidence="11">Glucan endo-1,3-beta-glucosidase</fullName>
    </submittedName>
</protein>
<keyword evidence="3 7" id="KW-0378">Hydrolase</keyword>
<evidence type="ECO:0000256" key="2">
    <source>
        <dbReference type="ARBA" id="ARBA00022729"/>
    </source>
</evidence>
<evidence type="ECO:0000256" key="5">
    <source>
        <dbReference type="ARBA" id="ARBA00023295"/>
    </source>
</evidence>
<dbReference type="GO" id="GO:0005975">
    <property type="term" value="P:carbohydrate metabolic process"/>
    <property type="evidence" value="ECO:0007669"/>
    <property type="project" value="InterPro"/>
</dbReference>
<dbReference type="Gene3D" id="3.20.20.80">
    <property type="entry name" value="Glycosidases"/>
    <property type="match status" value="1"/>
</dbReference>
<dbReference type="GO" id="GO:0005886">
    <property type="term" value="C:plasma membrane"/>
    <property type="evidence" value="ECO:0000318"/>
    <property type="project" value="GO_Central"/>
</dbReference>
<accession>A0A9R0HZZ5</accession>
<evidence type="ECO:0000313" key="10">
    <source>
        <dbReference type="Proteomes" id="UP000813463"/>
    </source>
</evidence>
<feature type="domain" description="X8" evidence="9">
    <location>
        <begin position="365"/>
        <end position="449"/>
    </location>
</feature>
<dbReference type="GO" id="GO:0006952">
    <property type="term" value="P:defense response"/>
    <property type="evidence" value="ECO:0007669"/>
    <property type="project" value="UniProtKB-KW"/>
</dbReference>
<dbReference type="Pfam" id="PF07983">
    <property type="entry name" value="X8"/>
    <property type="match status" value="1"/>
</dbReference>
<keyword evidence="4" id="KW-1015">Disulfide bond</keyword>
<gene>
    <name evidence="11" type="primary">LOC110779985</name>
</gene>
<dbReference type="Proteomes" id="UP000813463">
    <property type="component" value="Chromosome 6"/>
</dbReference>
<evidence type="ECO:0000259" key="9">
    <source>
        <dbReference type="SMART" id="SM00768"/>
    </source>
</evidence>
<dbReference type="AlphaFoldDB" id="A0A9R0HZZ5"/>
<evidence type="ECO:0000256" key="3">
    <source>
        <dbReference type="ARBA" id="ARBA00022801"/>
    </source>
</evidence>
<dbReference type="PROSITE" id="PS00587">
    <property type="entry name" value="GLYCOSYL_HYDROL_F17"/>
    <property type="match status" value="1"/>
</dbReference>
<evidence type="ECO:0000256" key="1">
    <source>
        <dbReference type="ARBA" id="ARBA00008773"/>
    </source>
</evidence>
<dbReference type="GO" id="GO:0042973">
    <property type="term" value="F:glucan endo-1,3-beta-D-glucosidase activity"/>
    <property type="evidence" value="ECO:0007669"/>
    <property type="project" value="UniProtKB-EC"/>
</dbReference>
<sequence>MTNHILPFHFLPFFSLLLSTATSSFIGVNFGRVADNLPPPSAVAHFLTSQTTLTSVKLFDCDPQILQAFANTGISLTVNIPNANVIPLTDSAAAQSWVATNILPYHPQTIIRYIAVGNEVHFSGDKTLIANTVKSMKSIHQALLSANITDIKVTTPHSLAILPPLMSPSSGHFQKGYDHVFFGPLLEFHRRTKSPFMVNPYPYFGFNASMIEFAIFKKNDGVLDKATGLKYYNMFDYLMDGVYSAMKRLGYDDVDIAVGETGWPSAGDPTEPAATLDNAISYNGNLVKHLNSGKGTPLMPNRTFDTYIFALFNENLKPSTSEKNYGLFRPDFSAVYDVGVLKSPSQGKGPAKAPVAPSPSDSDQKWCVAKAEATDDKLQGNLDYVCSLGIDCKPIQDGGPCFDPNTVRSHASYAMNAYYHINGQQDYDCYFDGTGVVTDSNPSYEACEYVA</sequence>